<evidence type="ECO:0000313" key="2">
    <source>
        <dbReference type="Proteomes" id="UP001500909"/>
    </source>
</evidence>
<organism evidence="1 2">
    <name type="scientific">Streptomyces olivaceiscleroticus</name>
    <dbReference type="NCBI Taxonomy" id="68245"/>
    <lineage>
        <taxon>Bacteria</taxon>
        <taxon>Bacillati</taxon>
        <taxon>Actinomycetota</taxon>
        <taxon>Actinomycetes</taxon>
        <taxon>Kitasatosporales</taxon>
        <taxon>Streptomycetaceae</taxon>
        <taxon>Streptomyces</taxon>
    </lineage>
</organism>
<reference evidence="2" key="1">
    <citation type="journal article" date="2019" name="Int. J. Syst. Evol. Microbiol.">
        <title>The Global Catalogue of Microorganisms (GCM) 10K type strain sequencing project: providing services to taxonomists for standard genome sequencing and annotation.</title>
        <authorList>
            <consortium name="The Broad Institute Genomics Platform"/>
            <consortium name="The Broad Institute Genome Sequencing Center for Infectious Disease"/>
            <person name="Wu L."/>
            <person name="Ma J."/>
        </authorList>
    </citation>
    <scope>NUCLEOTIDE SEQUENCE [LARGE SCALE GENOMIC DNA]</scope>
    <source>
        <strain evidence="2">JCM 4805</strain>
    </source>
</reference>
<evidence type="ECO:0000313" key="1">
    <source>
        <dbReference type="EMBL" id="GAA0450241.1"/>
    </source>
</evidence>
<sequence>MVLCVPIQAIPLDIAALPGLLGGISLTCARGIYADEFLIALVADLDELAARTPCRDITVQARRRDGETARQRGDPSPHVNRAMYGTCGESGCTCSALHAASAVFPAIGDVGEAAVVAYYEEHGPRLPVEAVEVGDLPNSVEPNLTNLA</sequence>
<protein>
    <submittedName>
        <fullName evidence="1">Uncharacterized protein</fullName>
    </submittedName>
</protein>
<comment type="caution">
    <text evidence="1">The sequence shown here is derived from an EMBL/GenBank/DDBJ whole genome shotgun (WGS) entry which is preliminary data.</text>
</comment>
<name>A0ABP3JFZ4_9ACTN</name>
<dbReference type="Proteomes" id="UP001500909">
    <property type="component" value="Unassembled WGS sequence"/>
</dbReference>
<gene>
    <name evidence="1" type="ORF">GCM10010361_12870</name>
</gene>
<accession>A0ABP3JFZ4</accession>
<dbReference type="EMBL" id="BAAABY010000009">
    <property type="protein sequence ID" value="GAA0450241.1"/>
    <property type="molecule type" value="Genomic_DNA"/>
</dbReference>
<proteinExistence type="predicted"/>
<keyword evidence="2" id="KW-1185">Reference proteome</keyword>